<dbReference type="Pfam" id="PF03140">
    <property type="entry name" value="DUF247"/>
    <property type="match status" value="1"/>
</dbReference>
<keyword evidence="3" id="KW-1185">Reference proteome</keyword>
<reference evidence="2" key="2">
    <citation type="submission" date="2018-05" db="EMBL/GenBank/DDBJ databases">
        <title>OgluRS3 (Oryza glumaepatula Reference Sequence Version 3).</title>
        <authorList>
            <person name="Zhang J."/>
            <person name="Kudrna D."/>
            <person name="Lee S."/>
            <person name="Talag J."/>
            <person name="Welchert J."/>
            <person name="Wing R.A."/>
        </authorList>
    </citation>
    <scope>NUCLEOTIDE SEQUENCE [LARGE SCALE GENOMIC DNA]</scope>
</reference>
<evidence type="ECO:0000313" key="2">
    <source>
        <dbReference type="EnsemblPlants" id="OGLUM08G01510.1"/>
    </source>
</evidence>
<dbReference type="AlphaFoldDB" id="A0A0E0AQ97"/>
<dbReference type="InterPro" id="IPR004158">
    <property type="entry name" value="DUF247_pln"/>
</dbReference>
<accession>A0A0E0AQ97</accession>
<sequence>MNISRSYINNSTVDVTIIPPIQERVKKTFERLEADFCKNERKIHRFPQGLRRWIGGEGDRYIVPTFVALGPYHHGEPHLQKTEELKHAAAHYLCMKSGRSVEEVYGKVLAVAGEARGCYNNDDNAVAQFSDDEFAEMMFLDGCFLLKYMNSDYGCSLLTNRMVLSTGPCMLRDIMLLENQIPWLVLDTLMSTFSMSKCVLDFLKEVITGFILGGTFMNVFIDGWDENSRPPHLLGLVRSYLISGIPPDEGIVDGDTFSIASSAAELAEMGIRVIPSKAEWFTDMNLKTKKFALPLFGEKFALSLFGELSLTPLFLNDFSACWLVNMTALEACTATLGGHPISDGFIISSYLSLLAMLMDKEEDVHELRAKGLIHSFFSNKEMLAFFKGLARHLRLGSRYFTIIQQIEDYKHNRRPFIVVHKFFYHNWRIIVKLVSIASVLVGIFKAILSLKRP</sequence>
<proteinExistence type="predicted"/>
<protein>
    <submittedName>
        <fullName evidence="2">Uncharacterized protein</fullName>
    </submittedName>
</protein>
<dbReference type="eggNOG" id="ENOG502SRZG">
    <property type="taxonomic scope" value="Eukaryota"/>
</dbReference>
<evidence type="ECO:0000256" key="1">
    <source>
        <dbReference type="SAM" id="Phobius"/>
    </source>
</evidence>
<dbReference type="STRING" id="40148.A0A0E0AQ97"/>
<dbReference type="PANTHER" id="PTHR31549">
    <property type="entry name" value="PROTEIN, PUTATIVE (DUF247)-RELATED-RELATED"/>
    <property type="match status" value="1"/>
</dbReference>
<evidence type="ECO:0000313" key="3">
    <source>
        <dbReference type="Proteomes" id="UP000026961"/>
    </source>
</evidence>
<keyword evidence="1" id="KW-0472">Membrane</keyword>
<dbReference type="HOGENOM" id="CLU_020188_1_0_1"/>
<feature type="transmembrane region" description="Helical" evidence="1">
    <location>
        <begin position="429"/>
        <end position="448"/>
    </location>
</feature>
<keyword evidence="1" id="KW-1133">Transmembrane helix</keyword>
<dbReference type="PANTHER" id="PTHR31549:SF262">
    <property type="match status" value="1"/>
</dbReference>
<name>A0A0E0AQ97_9ORYZ</name>
<dbReference type="Gramene" id="OGLUM08G01510.1">
    <property type="protein sequence ID" value="OGLUM08G01510.1"/>
    <property type="gene ID" value="OGLUM08G01510"/>
</dbReference>
<dbReference type="EnsemblPlants" id="OGLUM08G01510.1">
    <property type="protein sequence ID" value="OGLUM08G01510.1"/>
    <property type="gene ID" value="OGLUM08G01510"/>
</dbReference>
<keyword evidence="1" id="KW-0812">Transmembrane</keyword>
<reference evidence="2" key="1">
    <citation type="submission" date="2015-04" db="UniProtKB">
        <authorList>
            <consortium name="EnsemblPlants"/>
        </authorList>
    </citation>
    <scope>IDENTIFICATION</scope>
</reference>
<organism evidence="2">
    <name type="scientific">Oryza glumipatula</name>
    <dbReference type="NCBI Taxonomy" id="40148"/>
    <lineage>
        <taxon>Eukaryota</taxon>
        <taxon>Viridiplantae</taxon>
        <taxon>Streptophyta</taxon>
        <taxon>Embryophyta</taxon>
        <taxon>Tracheophyta</taxon>
        <taxon>Spermatophyta</taxon>
        <taxon>Magnoliopsida</taxon>
        <taxon>Liliopsida</taxon>
        <taxon>Poales</taxon>
        <taxon>Poaceae</taxon>
        <taxon>BOP clade</taxon>
        <taxon>Oryzoideae</taxon>
        <taxon>Oryzeae</taxon>
        <taxon>Oryzinae</taxon>
        <taxon>Oryza</taxon>
    </lineage>
</organism>
<dbReference type="Proteomes" id="UP000026961">
    <property type="component" value="Chromosome 8"/>
</dbReference>